<dbReference type="Gene3D" id="3.40.50.2300">
    <property type="match status" value="2"/>
</dbReference>
<dbReference type="SUPFAM" id="SSF47413">
    <property type="entry name" value="lambda repressor-like DNA-binding domains"/>
    <property type="match status" value="1"/>
</dbReference>
<dbReference type="Pfam" id="PF00532">
    <property type="entry name" value="Peripla_BP_1"/>
    <property type="match status" value="1"/>
</dbReference>
<dbReference type="SMART" id="SM00354">
    <property type="entry name" value="HTH_LACI"/>
    <property type="match status" value="1"/>
</dbReference>
<feature type="domain" description="HTH lacI-type" evidence="5">
    <location>
        <begin position="3"/>
        <end position="56"/>
    </location>
</feature>
<comment type="caution">
    <text evidence="6">The sequence shown here is derived from an EMBL/GenBank/DDBJ whole genome shotgun (WGS) entry which is preliminary data.</text>
</comment>
<dbReference type="RefSeq" id="WP_380971510.1">
    <property type="nucleotide sequence ID" value="NZ_JBHTEF010000001.1"/>
</dbReference>
<dbReference type="GO" id="GO:0003677">
    <property type="term" value="F:DNA binding"/>
    <property type="evidence" value="ECO:0007669"/>
    <property type="project" value="UniProtKB-KW"/>
</dbReference>
<evidence type="ECO:0000256" key="4">
    <source>
        <dbReference type="ARBA" id="ARBA00023163"/>
    </source>
</evidence>
<keyword evidence="4" id="KW-0804">Transcription</keyword>
<accession>A0ABW2SJA9</accession>
<dbReference type="CDD" id="cd06267">
    <property type="entry name" value="PBP1_LacI_sugar_binding-like"/>
    <property type="match status" value="1"/>
</dbReference>
<dbReference type="InterPro" id="IPR028082">
    <property type="entry name" value="Peripla_BP_I"/>
</dbReference>
<protein>
    <submittedName>
        <fullName evidence="6">LacI family DNA-binding transcriptional regulator</fullName>
    </submittedName>
</protein>
<dbReference type="InterPro" id="IPR000843">
    <property type="entry name" value="HTH_LacI"/>
</dbReference>
<dbReference type="SUPFAM" id="SSF53822">
    <property type="entry name" value="Periplasmic binding protein-like I"/>
    <property type="match status" value="1"/>
</dbReference>
<keyword evidence="2" id="KW-0805">Transcription regulation</keyword>
<sequence>MAATYKDIQKMTGLSLSTISKYFNGGNVRPDNAEAIKRAASELDYRVNSFAQSLRTQKSKTVGVLLPDLTNTFHAQIISGVSLDLMHAGYGVIVGSFGESEESMDDAVEFLLSKMVDGLVVVPTAAGRLPVALQSASNGHPPVVVLDRTPSDDVDSVTVDNERAGLDVGRLLLAHGHRSIGILAGPQGLSSTSQRAAGVLSAFSEVGADVPDANVVHTALSVEQARQAAHGLLTRTDRPTSIFATNSELTVGAAIAIRELQLELPGDLSMVGFDNVDFARALPPGLDIVVQPVPEIAHAAAELLLARMEHAQDGQVAHRVLQCSMMRGASVGAPPLAVRSVR</sequence>
<evidence type="ECO:0000256" key="1">
    <source>
        <dbReference type="ARBA" id="ARBA00022491"/>
    </source>
</evidence>
<keyword evidence="3 6" id="KW-0238">DNA-binding</keyword>
<dbReference type="Proteomes" id="UP001596527">
    <property type="component" value="Unassembled WGS sequence"/>
</dbReference>
<dbReference type="PANTHER" id="PTHR30146">
    <property type="entry name" value="LACI-RELATED TRANSCRIPTIONAL REPRESSOR"/>
    <property type="match status" value="1"/>
</dbReference>
<dbReference type="PROSITE" id="PS50932">
    <property type="entry name" value="HTH_LACI_2"/>
    <property type="match status" value="1"/>
</dbReference>
<organism evidence="6 7">
    <name type="scientific">Schaalia naturae</name>
    <dbReference type="NCBI Taxonomy" id="635203"/>
    <lineage>
        <taxon>Bacteria</taxon>
        <taxon>Bacillati</taxon>
        <taxon>Actinomycetota</taxon>
        <taxon>Actinomycetes</taxon>
        <taxon>Actinomycetales</taxon>
        <taxon>Actinomycetaceae</taxon>
        <taxon>Schaalia</taxon>
    </lineage>
</organism>
<gene>
    <name evidence="6" type="ORF">ACFQWG_01645</name>
</gene>
<dbReference type="InterPro" id="IPR001761">
    <property type="entry name" value="Peripla_BP/Lac1_sug-bd_dom"/>
</dbReference>
<dbReference type="PANTHER" id="PTHR30146:SF148">
    <property type="entry name" value="HTH-TYPE TRANSCRIPTIONAL REPRESSOR PURR-RELATED"/>
    <property type="match status" value="1"/>
</dbReference>
<keyword evidence="7" id="KW-1185">Reference proteome</keyword>
<evidence type="ECO:0000313" key="7">
    <source>
        <dbReference type="Proteomes" id="UP001596527"/>
    </source>
</evidence>
<dbReference type="Gene3D" id="1.10.260.40">
    <property type="entry name" value="lambda repressor-like DNA-binding domains"/>
    <property type="match status" value="1"/>
</dbReference>
<evidence type="ECO:0000256" key="2">
    <source>
        <dbReference type="ARBA" id="ARBA00023015"/>
    </source>
</evidence>
<evidence type="ECO:0000256" key="3">
    <source>
        <dbReference type="ARBA" id="ARBA00023125"/>
    </source>
</evidence>
<name>A0ABW2SJA9_9ACTO</name>
<keyword evidence="1" id="KW-0678">Repressor</keyword>
<evidence type="ECO:0000259" key="5">
    <source>
        <dbReference type="PROSITE" id="PS50932"/>
    </source>
</evidence>
<reference evidence="7" key="1">
    <citation type="journal article" date="2019" name="Int. J. Syst. Evol. Microbiol.">
        <title>The Global Catalogue of Microorganisms (GCM) 10K type strain sequencing project: providing services to taxonomists for standard genome sequencing and annotation.</title>
        <authorList>
            <consortium name="The Broad Institute Genomics Platform"/>
            <consortium name="The Broad Institute Genome Sequencing Center for Infectious Disease"/>
            <person name="Wu L."/>
            <person name="Ma J."/>
        </authorList>
    </citation>
    <scope>NUCLEOTIDE SEQUENCE [LARGE SCALE GENOMIC DNA]</scope>
    <source>
        <strain evidence="7">CCUG 56698</strain>
    </source>
</reference>
<evidence type="ECO:0000313" key="6">
    <source>
        <dbReference type="EMBL" id="MFC7579930.1"/>
    </source>
</evidence>
<proteinExistence type="predicted"/>
<dbReference type="InterPro" id="IPR010982">
    <property type="entry name" value="Lambda_DNA-bd_dom_sf"/>
</dbReference>
<dbReference type="EMBL" id="JBHTEF010000001">
    <property type="protein sequence ID" value="MFC7579930.1"/>
    <property type="molecule type" value="Genomic_DNA"/>
</dbReference>